<dbReference type="InterPro" id="IPR050241">
    <property type="entry name" value="NAD-cap_RNA_hydrolase_NudC"/>
</dbReference>
<keyword evidence="2" id="KW-0479">Metal-binding</keyword>
<dbReference type="Proteomes" id="UP000464178">
    <property type="component" value="Chromosome"/>
</dbReference>
<organism evidence="7 8">
    <name type="scientific">Gemmata massiliana</name>
    <dbReference type="NCBI Taxonomy" id="1210884"/>
    <lineage>
        <taxon>Bacteria</taxon>
        <taxon>Pseudomonadati</taxon>
        <taxon>Planctomycetota</taxon>
        <taxon>Planctomycetia</taxon>
        <taxon>Gemmatales</taxon>
        <taxon>Gemmataceae</taxon>
        <taxon>Gemmata</taxon>
    </lineage>
</organism>
<dbReference type="InterPro" id="IPR020476">
    <property type="entry name" value="Nudix_hydrolase"/>
</dbReference>
<evidence type="ECO:0000256" key="3">
    <source>
        <dbReference type="ARBA" id="ARBA00022801"/>
    </source>
</evidence>
<dbReference type="GO" id="GO:0035529">
    <property type="term" value="F:NADH pyrophosphatase activity"/>
    <property type="evidence" value="ECO:0007669"/>
    <property type="project" value="TreeGrafter"/>
</dbReference>
<dbReference type="GO" id="GO:0046872">
    <property type="term" value="F:metal ion binding"/>
    <property type="evidence" value="ECO:0007669"/>
    <property type="project" value="UniProtKB-KW"/>
</dbReference>
<dbReference type="PROSITE" id="PS51462">
    <property type="entry name" value="NUDIX"/>
    <property type="match status" value="1"/>
</dbReference>
<name>A0A6P2DJK4_9BACT</name>
<dbReference type="GO" id="GO:0006742">
    <property type="term" value="P:NADP+ catabolic process"/>
    <property type="evidence" value="ECO:0007669"/>
    <property type="project" value="TreeGrafter"/>
</dbReference>
<dbReference type="CDD" id="cd04681">
    <property type="entry name" value="NUDIX_Hydrolase"/>
    <property type="match status" value="1"/>
</dbReference>
<dbReference type="PANTHER" id="PTHR42904">
    <property type="entry name" value="NUDIX HYDROLASE, NUDC SUBFAMILY"/>
    <property type="match status" value="1"/>
</dbReference>
<dbReference type="SUPFAM" id="SSF55811">
    <property type="entry name" value="Nudix"/>
    <property type="match status" value="1"/>
</dbReference>
<dbReference type="KEGG" id="gms:SOIL9_74540"/>
<dbReference type="GO" id="GO:0005829">
    <property type="term" value="C:cytosol"/>
    <property type="evidence" value="ECO:0007669"/>
    <property type="project" value="TreeGrafter"/>
</dbReference>
<accession>A0A6P2DJK4</accession>
<comment type="similarity">
    <text evidence="5">Belongs to the Nudix hydrolase family.</text>
</comment>
<evidence type="ECO:0000256" key="5">
    <source>
        <dbReference type="RuleBase" id="RU003476"/>
    </source>
</evidence>
<dbReference type="InterPro" id="IPR000086">
    <property type="entry name" value="NUDIX_hydrolase_dom"/>
</dbReference>
<comment type="cofactor">
    <cofactor evidence="1">
        <name>Mg(2+)</name>
        <dbReference type="ChEBI" id="CHEBI:18420"/>
    </cofactor>
</comment>
<sequence length="175" mass="18984">MRPSEVFKFCPRCAAPRAPGNVGQSPLQCAVCQFTFYFNPTVAAAAFVSRPDGRALFIRRAHDPAAGKLGIPGGFIDFGETAEEGLRREIREEVGLVVEHVRFLMSFPNLYLYREVTYPVVDLVFTASAVEPDAAAALDGVAGIEWRFPRDVADDELAFDSMRVSIAAVRAGAGA</sequence>
<dbReference type="InterPro" id="IPR015797">
    <property type="entry name" value="NUDIX_hydrolase-like_dom_sf"/>
</dbReference>
<keyword evidence="4" id="KW-0460">Magnesium</keyword>
<dbReference type="Pfam" id="PF00293">
    <property type="entry name" value="NUDIX"/>
    <property type="match status" value="1"/>
</dbReference>
<keyword evidence="8" id="KW-1185">Reference proteome</keyword>
<reference evidence="7 8" key="1">
    <citation type="submission" date="2019-05" db="EMBL/GenBank/DDBJ databases">
        <authorList>
            <consortium name="Science for Life Laboratories"/>
        </authorList>
    </citation>
    <scope>NUCLEOTIDE SEQUENCE [LARGE SCALE GENOMIC DNA]</scope>
    <source>
        <strain evidence="7">Soil9</strain>
    </source>
</reference>
<evidence type="ECO:0000259" key="6">
    <source>
        <dbReference type="PROSITE" id="PS51462"/>
    </source>
</evidence>
<gene>
    <name evidence="7" type="ORF">SOIL9_74540</name>
</gene>
<keyword evidence="3 5" id="KW-0378">Hydrolase</keyword>
<dbReference type="Gene3D" id="3.90.79.10">
    <property type="entry name" value="Nucleoside Triphosphate Pyrophosphohydrolase"/>
    <property type="match status" value="1"/>
</dbReference>
<evidence type="ECO:0000313" key="8">
    <source>
        <dbReference type="Proteomes" id="UP000464178"/>
    </source>
</evidence>
<dbReference type="EMBL" id="LR593886">
    <property type="protein sequence ID" value="VTS02625.1"/>
    <property type="molecule type" value="Genomic_DNA"/>
</dbReference>
<dbReference type="PANTHER" id="PTHR42904:SF12">
    <property type="entry name" value="ADP-RIBOSE PYROPHOSPHATASE-RELATED"/>
    <property type="match status" value="1"/>
</dbReference>
<protein>
    <recommendedName>
        <fullName evidence="6">Nudix hydrolase domain-containing protein</fullName>
    </recommendedName>
</protein>
<feature type="domain" description="Nudix hydrolase" evidence="6">
    <location>
        <begin position="39"/>
        <end position="170"/>
    </location>
</feature>
<dbReference type="PRINTS" id="PR00502">
    <property type="entry name" value="NUDIXFAMILY"/>
</dbReference>
<evidence type="ECO:0000256" key="2">
    <source>
        <dbReference type="ARBA" id="ARBA00022723"/>
    </source>
</evidence>
<proteinExistence type="inferred from homology"/>
<dbReference type="GO" id="GO:0019677">
    <property type="term" value="P:NAD+ catabolic process"/>
    <property type="evidence" value="ECO:0007669"/>
    <property type="project" value="TreeGrafter"/>
</dbReference>
<evidence type="ECO:0000313" key="7">
    <source>
        <dbReference type="EMBL" id="VTS02625.1"/>
    </source>
</evidence>
<evidence type="ECO:0000256" key="1">
    <source>
        <dbReference type="ARBA" id="ARBA00001946"/>
    </source>
</evidence>
<dbReference type="InterPro" id="IPR020084">
    <property type="entry name" value="NUDIX_hydrolase_CS"/>
</dbReference>
<dbReference type="PROSITE" id="PS00893">
    <property type="entry name" value="NUDIX_BOX"/>
    <property type="match status" value="1"/>
</dbReference>
<evidence type="ECO:0000256" key="4">
    <source>
        <dbReference type="ARBA" id="ARBA00022842"/>
    </source>
</evidence>
<dbReference type="AlphaFoldDB" id="A0A6P2DJK4"/>